<dbReference type="Gene3D" id="2.30.30.240">
    <property type="entry name" value="PRC-barrel domain"/>
    <property type="match status" value="1"/>
</dbReference>
<dbReference type="InterPro" id="IPR011033">
    <property type="entry name" value="PRC_barrel-like_sf"/>
</dbReference>
<dbReference type="InterPro" id="IPR011961">
    <property type="entry name" value="RimM"/>
</dbReference>
<dbReference type="InterPro" id="IPR002676">
    <property type="entry name" value="RimM_N"/>
</dbReference>
<dbReference type="PANTHER" id="PTHR33692">
    <property type="entry name" value="RIBOSOME MATURATION FACTOR RIMM"/>
    <property type="match status" value="1"/>
</dbReference>
<evidence type="ECO:0000259" key="7">
    <source>
        <dbReference type="Pfam" id="PF24986"/>
    </source>
</evidence>
<feature type="domain" description="RimM N-terminal" evidence="6">
    <location>
        <begin position="22"/>
        <end position="101"/>
    </location>
</feature>
<comment type="similarity">
    <text evidence="5">Belongs to the RimM family.</text>
</comment>
<proteinExistence type="inferred from homology"/>
<dbReference type="PANTHER" id="PTHR33692:SF1">
    <property type="entry name" value="RIBOSOME MATURATION FACTOR RIMM"/>
    <property type="match status" value="1"/>
</dbReference>
<keyword evidence="1 5" id="KW-0963">Cytoplasm</keyword>
<dbReference type="Proteomes" id="UP000595362">
    <property type="component" value="Chromosome"/>
</dbReference>
<dbReference type="GO" id="GO:0006364">
    <property type="term" value="P:rRNA processing"/>
    <property type="evidence" value="ECO:0007669"/>
    <property type="project" value="UniProtKB-UniRule"/>
</dbReference>
<dbReference type="Pfam" id="PF24986">
    <property type="entry name" value="PRC_RimM"/>
    <property type="match status" value="1"/>
</dbReference>
<dbReference type="GO" id="GO:0005840">
    <property type="term" value="C:ribosome"/>
    <property type="evidence" value="ECO:0007669"/>
    <property type="project" value="InterPro"/>
</dbReference>
<keyword evidence="2 5" id="KW-0690">Ribosome biogenesis</keyword>
<dbReference type="SUPFAM" id="SSF50447">
    <property type="entry name" value="Translation proteins"/>
    <property type="match status" value="1"/>
</dbReference>
<dbReference type="GO" id="GO:0005737">
    <property type="term" value="C:cytoplasm"/>
    <property type="evidence" value="ECO:0007669"/>
    <property type="project" value="UniProtKB-SubCell"/>
</dbReference>
<dbReference type="Pfam" id="PF01782">
    <property type="entry name" value="RimM"/>
    <property type="match status" value="1"/>
</dbReference>
<dbReference type="Gene3D" id="2.40.30.60">
    <property type="entry name" value="RimM"/>
    <property type="match status" value="1"/>
</dbReference>
<accession>A0A7T5R4L0</accession>
<organism evidence="8 9">
    <name type="scientific">Micavibrio aeruginosavorus</name>
    <dbReference type="NCBI Taxonomy" id="349221"/>
    <lineage>
        <taxon>Bacteria</taxon>
        <taxon>Pseudomonadati</taxon>
        <taxon>Bdellovibrionota</taxon>
        <taxon>Bdellovibrionia</taxon>
        <taxon>Bdellovibrionales</taxon>
        <taxon>Pseudobdellovibrionaceae</taxon>
        <taxon>Micavibrio</taxon>
    </lineage>
</organism>
<dbReference type="InterPro" id="IPR056792">
    <property type="entry name" value="PRC_RimM"/>
</dbReference>
<protein>
    <recommendedName>
        <fullName evidence="5">Ribosome maturation factor RimM</fullName>
    </recommendedName>
</protein>
<dbReference type="SUPFAM" id="SSF50346">
    <property type="entry name" value="PRC-barrel domain"/>
    <property type="match status" value="1"/>
</dbReference>
<dbReference type="EMBL" id="CP066681">
    <property type="protein sequence ID" value="QQG37442.1"/>
    <property type="molecule type" value="Genomic_DNA"/>
</dbReference>
<keyword evidence="4 5" id="KW-0143">Chaperone</keyword>
<gene>
    <name evidence="5 8" type="primary">rimM</name>
    <name evidence="8" type="ORF">HYS17_09135</name>
</gene>
<feature type="domain" description="Ribosome maturation factor RimM PRC barrel" evidence="7">
    <location>
        <begin position="115"/>
        <end position="182"/>
    </location>
</feature>
<evidence type="ECO:0000313" key="8">
    <source>
        <dbReference type="EMBL" id="QQG37442.1"/>
    </source>
</evidence>
<dbReference type="InterPro" id="IPR009000">
    <property type="entry name" value="Transl_B-barrel_sf"/>
</dbReference>
<name>A0A7T5R4L0_9BACT</name>
<comment type="function">
    <text evidence="5">An accessory protein needed during the final step in the assembly of 30S ribosomal subunit, possibly for assembly of the head region. Essential for efficient processing of 16S rRNA. May be needed both before and after RbfA during the maturation of 16S rRNA. It has affinity for free ribosomal 30S subunits but not for 70S ribosomes.</text>
</comment>
<evidence type="ECO:0000256" key="5">
    <source>
        <dbReference type="HAMAP-Rule" id="MF_00014"/>
    </source>
</evidence>
<reference evidence="8 9" key="1">
    <citation type="submission" date="2020-07" db="EMBL/GenBank/DDBJ databases">
        <title>Huge and variable diversity of episymbiotic CPR bacteria and DPANN archaea in groundwater ecosystems.</title>
        <authorList>
            <person name="He C.Y."/>
            <person name="Keren R."/>
            <person name="Whittaker M."/>
            <person name="Farag I.F."/>
            <person name="Doudna J."/>
            <person name="Cate J.H.D."/>
            <person name="Banfield J.F."/>
        </authorList>
    </citation>
    <scope>NUCLEOTIDE SEQUENCE [LARGE SCALE GENOMIC DNA]</scope>
    <source>
        <strain evidence="8">NC_groundwater_70_Ag_B-0.1um_54_66</strain>
    </source>
</reference>
<dbReference type="InterPro" id="IPR036976">
    <property type="entry name" value="RimM_N_sf"/>
</dbReference>
<evidence type="ECO:0000313" key="9">
    <source>
        <dbReference type="Proteomes" id="UP000595362"/>
    </source>
</evidence>
<evidence type="ECO:0000256" key="2">
    <source>
        <dbReference type="ARBA" id="ARBA00022517"/>
    </source>
</evidence>
<comment type="subunit">
    <text evidence="5">Binds ribosomal protein uS19.</text>
</comment>
<evidence type="ECO:0000256" key="4">
    <source>
        <dbReference type="ARBA" id="ARBA00023186"/>
    </source>
</evidence>
<comment type="domain">
    <text evidence="5">The PRC barrel domain binds ribosomal protein uS19.</text>
</comment>
<dbReference type="NCBIfam" id="TIGR02273">
    <property type="entry name" value="16S_RimM"/>
    <property type="match status" value="1"/>
</dbReference>
<dbReference type="HAMAP" id="MF_00014">
    <property type="entry name" value="Ribosome_mat_RimM"/>
    <property type="match status" value="1"/>
</dbReference>
<sequence length="184" mass="20275">MQTSPRHAPLPEGKGIKKRICLGEISTAHGVRGLVRIRIYGDDPQALSAHGPLFTSETGETSLIVRMKNSANKFWIAEIEGVTDRSAAEALRGTKLWIERSKLPEIENHNEFYYEDLIGMSVETEANGIVGKVIAVDNFGAGDLLEIRPPSGPTFYLPFADEYILEVNMPRNLIKADIPPGLCD</sequence>
<dbReference type="GO" id="GO:0043022">
    <property type="term" value="F:ribosome binding"/>
    <property type="evidence" value="ECO:0007669"/>
    <property type="project" value="InterPro"/>
</dbReference>
<evidence type="ECO:0000256" key="3">
    <source>
        <dbReference type="ARBA" id="ARBA00022552"/>
    </source>
</evidence>
<keyword evidence="3 5" id="KW-0698">rRNA processing</keyword>
<dbReference type="AlphaFoldDB" id="A0A7T5R4L0"/>
<evidence type="ECO:0000259" key="6">
    <source>
        <dbReference type="Pfam" id="PF01782"/>
    </source>
</evidence>
<dbReference type="GO" id="GO:0042274">
    <property type="term" value="P:ribosomal small subunit biogenesis"/>
    <property type="evidence" value="ECO:0007669"/>
    <property type="project" value="UniProtKB-UniRule"/>
</dbReference>
<comment type="subcellular location">
    <subcellularLocation>
        <location evidence="5">Cytoplasm</location>
    </subcellularLocation>
</comment>
<evidence type="ECO:0000256" key="1">
    <source>
        <dbReference type="ARBA" id="ARBA00022490"/>
    </source>
</evidence>